<accession>A0A815WMZ9</accession>
<reference evidence="1" key="1">
    <citation type="submission" date="2021-02" db="EMBL/GenBank/DDBJ databases">
        <authorList>
            <person name="Nowell W R."/>
        </authorList>
    </citation>
    <scope>NUCLEOTIDE SEQUENCE</scope>
</reference>
<name>A0A815WMZ9_ADIRI</name>
<gene>
    <name evidence="1" type="ORF">XAT740_LOCUS42575</name>
</gene>
<feature type="non-terminal residue" evidence="1">
    <location>
        <position position="1"/>
    </location>
</feature>
<proteinExistence type="predicted"/>
<comment type="caution">
    <text evidence="1">The sequence shown here is derived from an EMBL/GenBank/DDBJ whole genome shotgun (WGS) entry which is preliminary data.</text>
</comment>
<dbReference type="EMBL" id="CAJNOR010005125">
    <property type="protein sequence ID" value="CAF1546760.1"/>
    <property type="molecule type" value="Genomic_DNA"/>
</dbReference>
<dbReference type="Proteomes" id="UP000663828">
    <property type="component" value="Unassembled WGS sequence"/>
</dbReference>
<evidence type="ECO:0000313" key="1">
    <source>
        <dbReference type="EMBL" id="CAF1546760.1"/>
    </source>
</evidence>
<protein>
    <submittedName>
        <fullName evidence="1">Uncharacterized protein</fullName>
    </submittedName>
</protein>
<keyword evidence="2" id="KW-1185">Reference proteome</keyword>
<evidence type="ECO:0000313" key="2">
    <source>
        <dbReference type="Proteomes" id="UP000663828"/>
    </source>
</evidence>
<sequence length="87" mass="10359">KLIGMQNNTYKLKNLPIDQKLFNGNQLLTKKCSNSWELSSKWAWNKCQKWTITGAKLSYMGPNTMSRDRFELILKFYHFSNNEEQHE</sequence>
<organism evidence="1 2">
    <name type="scientific">Adineta ricciae</name>
    <name type="common">Rotifer</name>
    <dbReference type="NCBI Taxonomy" id="249248"/>
    <lineage>
        <taxon>Eukaryota</taxon>
        <taxon>Metazoa</taxon>
        <taxon>Spiralia</taxon>
        <taxon>Gnathifera</taxon>
        <taxon>Rotifera</taxon>
        <taxon>Eurotatoria</taxon>
        <taxon>Bdelloidea</taxon>
        <taxon>Adinetida</taxon>
        <taxon>Adinetidae</taxon>
        <taxon>Adineta</taxon>
    </lineage>
</organism>
<dbReference type="AlphaFoldDB" id="A0A815WMZ9"/>